<comment type="catalytic activity">
    <reaction evidence="1">
        <text>Hydrolysis of terminal non-reducing alpha-L-arabinofuranoside residues in alpha-L-arabinosides.</text>
        <dbReference type="EC" id="3.2.1.55"/>
    </reaction>
</comment>
<dbReference type="PANTHER" id="PTHR43576:SF2">
    <property type="entry name" value="INTRACELLULAR EXO-ALPHA-L-ARABINOFURANOSIDASE 2"/>
    <property type="match status" value="1"/>
</dbReference>
<dbReference type="AlphaFoldDB" id="A0A2T3N9U2"/>
<evidence type="ECO:0000256" key="4">
    <source>
        <dbReference type="ARBA" id="ARBA00012670"/>
    </source>
</evidence>
<dbReference type="InterPro" id="IPR010720">
    <property type="entry name" value="Alpha-L-AF_C"/>
</dbReference>
<protein>
    <recommendedName>
        <fullName evidence="4">non-reducing end alpha-L-arabinofuranosidase</fullName>
        <ecNumber evidence="4">3.2.1.55</ecNumber>
    </recommendedName>
</protein>
<dbReference type="EC" id="3.2.1.55" evidence="4"/>
<dbReference type="Pfam" id="PF06964">
    <property type="entry name" value="Alpha-L-AF_C"/>
    <property type="match status" value="1"/>
</dbReference>
<dbReference type="Proteomes" id="UP000241346">
    <property type="component" value="Unassembled WGS sequence"/>
</dbReference>
<sequence length="509" mass="57913">MKKLIINENKKLNQISEDIYGHFAEHLGRCIYEGIFVGKDSDIPNVNGMRTDVVEALQELEIPVLRWPGGCFAEDYHWKEGVGPLEQRKPVINSLWGGVLESNHFGTHEFFELCEQLDCKSYVNLNMGSASVREMQEWVEYMTGEVDSELVLQRKANGREEPFELDYVGIGNEMWGCGGHMNPEHYASEFRRYNNFARTYNWNAPFRRIASGPNRGDYDWTERVMKGLMTNHDGRDEIDDYYHMTGSNVTGLALHYYCFPKMEHPRGYATDFDGGEYYRTLESAAHIEELVIKHSEIMRKYDPEGEVKLMVDEWGAWYQTEDGTSPFFLYQQNAMRCAQVAAMTLNIFNKHSDKIDMANIAQTVNVLQAMILTEGDKMITTPTYHVFNMMKPHKNASLIESRLEGVEKIGVEGAQVADLFESTSRTRKGVITTTLNNTSMTNAHELVVEFAELKPENVTATILVGAPDAHNTFENPENVVPADFTDFEITDQGIKLTVPACAVITLQVK</sequence>
<dbReference type="GO" id="GO:0046556">
    <property type="term" value="F:alpha-L-arabinofuranosidase activity"/>
    <property type="evidence" value="ECO:0007669"/>
    <property type="project" value="UniProtKB-EC"/>
</dbReference>
<dbReference type="Gene3D" id="2.60.40.1180">
    <property type="entry name" value="Golgi alpha-mannosidase II"/>
    <property type="match status" value="1"/>
</dbReference>
<dbReference type="RefSeq" id="WP_107299716.1">
    <property type="nucleotide sequence ID" value="NZ_PYMB01000011.1"/>
</dbReference>
<dbReference type="InterPro" id="IPR017853">
    <property type="entry name" value="GH"/>
</dbReference>
<comment type="subunit">
    <text evidence="3">Homohexamer; trimer of dimers.</text>
</comment>
<evidence type="ECO:0000256" key="1">
    <source>
        <dbReference type="ARBA" id="ARBA00001462"/>
    </source>
</evidence>
<dbReference type="EMBL" id="PYMB01000011">
    <property type="protein sequence ID" value="PSW10302.1"/>
    <property type="molecule type" value="Genomic_DNA"/>
</dbReference>
<evidence type="ECO:0000256" key="2">
    <source>
        <dbReference type="ARBA" id="ARBA00007186"/>
    </source>
</evidence>
<dbReference type="SUPFAM" id="SSF51011">
    <property type="entry name" value="Glycosyl hydrolase domain"/>
    <property type="match status" value="1"/>
</dbReference>
<keyword evidence="7" id="KW-0326">Glycosidase</keyword>
<gene>
    <name evidence="9" type="ORF">C9J01_19020</name>
</gene>
<dbReference type="InterPro" id="IPR013780">
    <property type="entry name" value="Glyco_hydro_b"/>
</dbReference>
<evidence type="ECO:0000256" key="5">
    <source>
        <dbReference type="ARBA" id="ARBA00022801"/>
    </source>
</evidence>
<dbReference type="Pfam" id="PF22848">
    <property type="entry name" value="ASD1_dom"/>
    <property type="match status" value="1"/>
</dbReference>
<organism evidence="9 10">
    <name type="scientific">Photobacterium rosenbergii</name>
    <dbReference type="NCBI Taxonomy" id="294936"/>
    <lineage>
        <taxon>Bacteria</taxon>
        <taxon>Pseudomonadati</taxon>
        <taxon>Pseudomonadota</taxon>
        <taxon>Gammaproteobacteria</taxon>
        <taxon>Vibrionales</taxon>
        <taxon>Vibrionaceae</taxon>
        <taxon>Photobacterium</taxon>
    </lineage>
</organism>
<dbReference type="Gene3D" id="3.20.20.80">
    <property type="entry name" value="Glycosidases"/>
    <property type="match status" value="1"/>
</dbReference>
<accession>A0A2T3N9U2</accession>
<dbReference type="OrthoDB" id="9758333at2"/>
<reference evidence="9 10" key="1">
    <citation type="submission" date="2018-03" db="EMBL/GenBank/DDBJ databases">
        <title>Whole genome sequencing of Histamine producing bacteria.</title>
        <authorList>
            <person name="Butler K."/>
        </authorList>
    </citation>
    <scope>NUCLEOTIDE SEQUENCE [LARGE SCALE GENOMIC DNA]</scope>
    <source>
        <strain evidence="9 10">DSM 19138</strain>
    </source>
</reference>
<comment type="similarity">
    <text evidence="2">Belongs to the glycosyl hydrolase 51 family.</text>
</comment>
<name>A0A2T3N9U2_9GAMM</name>
<comment type="caution">
    <text evidence="9">The sequence shown here is derived from an EMBL/GenBank/DDBJ whole genome shotgun (WGS) entry which is preliminary data.</text>
</comment>
<feature type="domain" description="Alpha-L-arabinofuranosidase C-terminal" evidence="8">
    <location>
        <begin position="312"/>
        <end position="502"/>
    </location>
</feature>
<dbReference type="GO" id="GO:0046373">
    <property type="term" value="P:L-arabinose metabolic process"/>
    <property type="evidence" value="ECO:0007669"/>
    <property type="project" value="InterPro"/>
</dbReference>
<evidence type="ECO:0000256" key="6">
    <source>
        <dbReference type="ARBA" id="ARBA00023277"/>
    </source>
</evidence>
<dbReference type="SMART" id="SM00813">
    <property type="entry name" value="Alpha-L-AF_C"/>
    <property type="match status" value="1"/>
</dbReference>
<evidence type="ECO:0000313" key="9">
    <source>
        <dbReference type="EMBL" id="PSW10302.1"/>
    </source>
</evidence>
<evidence type="ECO:0000256" key="3">
    <source>
        <dbReference type="ARBA" id="ARBA00011165"/>
    </source>
</evidence>
<keyword evidence="5" id="KW-0378">Hydrolase</keyword>
<keyword evidence="6" id="KW-0119">Carbohydrate metabolism</keyword>
<dbReference type="GO" id="GO:0000272">
    <property type="term" value="P:polysaccharide catabolic process"/>
    <property type="evidence" value="ECO:0007669"/>
    <property type="project" value="TreeGrafter"/>
</dbReference>
<evidence type="ECO:0000256" key="7">
    <source>
        <dbReference type="ARBA" id="ARBA00023295"/>
    </source>
</evidence>
<evidence type="ECO:0000259" key="8">
    <source>
        <dbReference type="SMART" id="SM00813"/>
    </source>
</evidence>
<evidence type="ECO:0000313" key="10">
    <source>
        <dbReference type="Proteomes" id="UP000241346"/>
    </source>
</evidence>
<dbReference type="InterPro" id="IPR055235">
    <property type="entry name" value="ASD1_cat"/>
</dbReference>
<dbReference type="PANTHER" id="PTHR43576">
    <property type="entry name" value="ALPHA-L-ARABINOFURANOSIDASE C-RELATED"/>
    <property type="match status" value="1"/>
</dbReference>
<proteinExistence type="inferred from homology"/>
<dbReference type="SUPFAM" id="SSF51445">
    <property type="entry name" value="(Trans)glycosidases"/>
    <property type="match status" value="1"/>
</dbReference>